<feature type="region of interest" description="Disordered" evidence="1">
    <location>
        <begin position="903"/>
        <end position="924"/>
    </location>
</feature>
<organism evidence="3 4">
    <name type="scientific">Chara braunii</name>
    <name type="common">Braun's stonewort</name>
    <dbReference type="NCBI Taxonomy" id="69332"/>
    <lineage>
        <taxon>Eukaryota</taxon>
        <taxon>Viridiplantae</taxon>
        <taxon>Streptophyta</taxon>
        <taxon>Charophyceae</taxon>
        <taxon>Charales</taxon>
        <taxon>Characeae</taxon>
        <taxon>Chara</taxon>
    </lineage>
</organism>
<dbReference type="AlphaFoldDB" id="A0A388JXI6"/>
<evidence type="ECO:0000256" key="1">
    <source>
        <dbReference type="SAM" id="MobiDB-lite"/>
    </source>
</evidence>
<dbReference type="STRING" id="69332.A0A388JXI6"/>
<comment type="caution">
    <text evidence="3">The sequence shown here is derived from an EMBL/GenBank/DDBJ whole genome shotgun (WGS) entry which is preliminary data.</text>
</comment>
<feature type="region of interest" description="Disordered" evidence="1">
    <location>
        <begin position="216"/>
        <end position="270"/>
    </location>
</feature>
<feature type="compositionally biased region" description="Basic and acidic residues" evidence="1">
    <location>
        <begin position="647"/>
        <end position="661"/>
    </location>
</feature>
<dbReference type="Proteomes" id="UP000265515">
    <property type="component" value="Unassembled WGS sequence"/>
</dbReference>
<feature type="region of interest" description="Disordered" evidence="1">
    <location>
        <begin position="941"/>
        <end position="976"/>
    </location>
</feature>
<feature type="region of interest" description="Disordered" evidence="1">
    <location>
        <begin position="757"/>
        <end position="776"/>
    </location>
</feature>
<evidence type="ECO:0000313" key="3">
    <source>
        <dbReference type="EMBL" id="GBG62534.1"/>
    </source>
</evidence>
<feature type="compositionally biased region" description="Polar residues" evidence="1">
    <location>
        <begin position="941"/>
        <end position="950"/>
    </location>
</feature>
<feature type="compositionally biased region" description="Polar residues" evidence="1">
    <location>
        <begin position="757"/>
        <end position="766"/>
    </location>
</feature>
<sequence>MGVPAELGPLVLCVFFNAASMTTLGIDEELDRLCGVQGATNLHSLEDTSSSSSSLSLSVSLSSLSSSSEEDNCSVATFADNADTFLNSSGGNCTAGARYKILSRSQRDDKLHTKAQKEVLSLQTADECHKTDDFGKKSGDFGGKSGDFGKKSGDFGRKSGDFGGKSGDFGKKSGNFGKKTADVCEKSAGFGKKTAGFCKKTAEFCKAHEHELVASAKMEEGNGDANLKKHSPSDKKAEMHAEVRQQHSQQQPKMIQHAAAGSPDPGSKEDHLFVTSPPVCWQAQEEVRQQENKREAHAGGPWHAVPAANKQGAAVQQEQMGLPLLSAFPSQQQEEEEEEEEGGKGGDKLFRWSIEKIEQIIPLRRRHCAKGGMHSELDEDARRVNGLENKRRDGCAALHQEVLGRGSVMVSSTAVDETICLVKSRQPAEMSRSLMDGKRKRSLSVATGVVTGDKSGNYPADEMVHACASSILQQHLTSGKRSRCVATEMAKFANDEDCNTSLLDGRGRRRSTALPSAPWPCVGQLLEDCGRFDRISAPIGEERVPNLTVDHLLKSVLNHARILSETCENAVTTKQAIIHNPRGNGDDARLAAANAVVELDGVRENAVCSEEGIIARCRSGNTTCERTATRASAEDSDATTYASDTDPTTRVDDSATTRADSDSTTCADSHVATLGNHDAALPAGSEEATCAERHVSPCNNNDAVLVAISSVTKHTARDEVGRGSDSIRRGCAACVDNNGTCGHTNDVVPHRSAACTTSQTRSSGAQKTKEHFGSEHSPALVRDGRSDVACLPSGIEFGNQTQDCRQSGKDAEVRACSPPSSLSHWTLQQEREIYNTGAKLHSRGAKQPAHEDVRWFPARNDGSLYRTAPDDCCHSERHAGARAVPSTSSLTHRTLQQQRVIHGAGPKQPEHEDAHCTPMRNDTSHHRRAIDDCWQAGKHASSMTDQTLQQERVARSTGAEQAETAHSTPVSTGPCHRAAVDNHKFQADPTPPKARMSAIADGAYKNKKAEKAPRWIRVDHKRHKVLRQQRIYRWLC</sequence>
<feature type="compositionally biased region" description="Basic and acidic residues" evidence="1">
    <location>
        <begin position="287"/>
        <end position="297"/>
    </location>
</feature>
<reference evidence="3 4" key="1">
    <citation type="journal article" date="2018" name="Cell">
        <title>The Chara Genome: Secondary Complexity and Implications for Plant Terrestrialization.</title>
        <authorList>
            <person name="Nishiyama T."/>
            <person name="Sakayama H."/>
            <person name="Vries J.D."/>
            <person name="Buschmann H."/>
            <person name="Saint-Marcoux D."/>
            <person name="Ullrich K.K."/>
            <person name="Haas F.B."/>
            <person name="Vanderstraeten L."/>
            <person name="Becker D."/>
            <person name="Lang D."/>
            <person name="Vosolsobe S."/>
            <person name="Rombauts S."/>
            <person name="Wilhelmsson P.K.I."/>
            <person name="Janitza P."/>
            <person name="Kern R."/>
            <person name="Heyl A."/>
            <person name="Rumpler F."/>
            <person name="Villalobos L.I.A.C."/>
            <person name="Clay J.M."/>
            <person name="Skokan R."/>
            <person name="Toyoda A."/>
            <person name="Suzuki Y."/>
            <person name="Kagoshima H."/>
            <person name="Schijlen E."/>
            <person name="Tajeshwar N."/>
            <person name="Catarino B."/>
            <person name="Hetherington A.J."/>
            <person name="Saltykova A."/>
            <person name="Bonnot C."/>
            <person name="Breuninger H."/>
            <person name="Symeonidi A."/>
            <person name="Radhakrishnan G.V."/>
            <person name="Van Nieuwerburgh F."/>
            <person name="Deforce D."/>
            <person name="Chang C."/>
            <person name="Karol K.G."/>
            <person name="Hedrich R."/>
            <person name="Ulvskov P."/>
            <person name="Glockner G."/>
            <person name="Delwiche C.F."/>
            <person name="Petrasek J."/>
            <person name="Van de Peer Y."/>
            <person name="Friml J."/>
            <person name="Beilby M."/>
            <person name="Dolan L."/>
            <person name="Kohara Y."/>
            <person name="Sugano S."/>
            <person name="Fujiyama A."/>
            <person name="Delaux P.-M."/>
            <person name="Quint M."/>
            <person name="TheiBen G."/>
            <person name="Hagemann M."/>
            <person name="Harholt J."/>
            <person name="Dunand C."/>
            <person name="Zachgo S."/>
            <person name="Langdale J."/>
            <person name="Maumus F."/>
            <person name="Straeten D.V.D."/>
            <person name="Gould S.B."/>
            <person name="Rensing S.A."/>
        </authorList>
    </citation>
    <scope>NUCLEOTIDE SEQUENCE [LARGE SCALE GENOMIC DNA]</scope>
    <source>
        <strain evidence="3 4">S276</strain>
    </source>
</reference>
<keyword evidence="4" id="KW-1185">Reference proteome</keyword>
<accession>A0A388JXI6</accession>
<evidence type="ECO:0000313" key="4">
    <source>
        <dbReference type="Proteomes" id="UP000265515"/>
    </source>
</evidence>
<keyword evidence="2" id="KW-0732">Signal</keyword>
<feature type="region of interest" description="Disordered" evidence="1">
    <location>
        <begin position="287"/>
        <end position="316"/>
    </location>
</feature>
<feature type="chain" id="PRO_5017443594" evidence="2">
    <location>
        <begin position="26"/>
        <end position="1036"/>
    </location>
</feature>
<dbReference type="EMBL" id="BFEA01000029">
    <property type="protein sequence ID" value="GBG62534.1"/>
    <property type="molecule type" value="Genomic_DNA"/>
</dbReference>
<protein>
    <submittedName>
        <fullName evidence="3">Uncharacterized protein</fullName>
    </submittedName>
</protein>
<evidence type="ECO:0000256" key="2">
    <source>
        <dbReference type="SAM" id="SignalP"/>
    </source>
</evidence>
<dbReference type="Gramene" id="GBG62534">
    <property type="protein sequence ID" value="GBG62534"/>
    <property type="gene ID" value="CBR_g30852"/>
</dbReference>
<proteinExistence type="predicted"/>
<feature type="region of interest" description="Disordered" evidence="1">
    <location>
        <begin position="633"/>
        <end position="663"/>
    </location>
</feature>
<name>A0A388JXI6_CHABU</name>
<feature type="signal peptide" evidence="2">
    <location>
        <begin position="1"/>
        <end position="25"/>
    </location>
</feature>
<feature type="compositionally biased region" description="Basic and acidic residues" evidence="1">
    <location>
        <begin position="231"/>
        <end position="245"/>
    </location>
</feature>
<gene>
    <name evidence="3" type="ORF">CBR_g30852</name>
</gene>